<evidence type="ECO:0000313" key="4">
    <source>
        <dbReference type="EMBL" id="ACO11099.1"/>
    </source>
</evidence>
<organism evidence="4">
    <name type="scientific">Caligus rogercresseyi</name>
    <name type="common">Sea louse</name>
    <dbReference type="NCBI Taxonomy" id="217165"/>
    <lineage>
        <taxon>Eukaryota</taxon>
        <taxon>Metazoa</taxon>
        <taxon>Ecdysozoa</taxon>
        <taxon>Arthropoda</taxon>
        <taxon>Crustacea</taxon>
        <taxon>Multicrustacea</taxon>
        <taxon>Hexanauplia</taxon>
        <taxon>Copepoda</taxon>
        <taxon>Siphonostomatoida</taxon>
        <taxon>Caligidae</taxon>
        <taxon>Caligus</taxon>
    </lineage>
</organism>
<dbReference type="PROSITE" id="PS50294">
    <property type="entry name" value="WD_REPEATS_REGION"/>
    <property type="match status" value="1"/>
</dbReference>
<dbReference type="PANTHER" id="PTHR19854:SF1">
    <property type="entry name" value="GUANINE NUCLEOTIDE-BINDING PROTEIN SUBUNIT BETA-LIKE PROTEIN 1"/>
    <property type="match status" value="1"/>
</dbReference>
<feature type="repeat" description="WD" evidence="3">
    <location>
        <begin position="20"/>
        <end position="61"/>
    </location>
</feature>
<accession>C1BPZ6</accession>
<keyword evidence="2" id="KW-0677">Repeat</keyword>
<dbReference type="InterPro" id="IPR015943">
    <property type="entry name" value="WD40/YVTN_repeat-like_dom_sf"/>
</dbReference>
<dbReference type="EMBL" id="BT076675">
    <property type="protein sequence ID" value="ACO11099.1"/>
    <property type="molecule type" value="mRNA"/>
</dbReference>
<dbReference type="PROSITE" id="PS50082">
    <property type="entry name" value="WD_REPEATS_2"/>
    <property type="match status" value="1"/>
</dbReference>
<dbReference type="InterPro" id="IPR036322">
    <property type="entry name" value="WD40_repeat_dom_sf"/>
</dbReference>
<keyword evidence="1 3" id="KW-0853">WD repeat</keyword>
<sequence>MKMITSPSNEERYRISPIRVLSASSPVTLLEFSNDGTRLLAGCDDGTLSIWNTRSWKREASQSLGSTIQWIVESSSEYLIQTREGALFMNPHLKTFSLNPKDSCTHLGFCKAHLNGQVLAAPHNEADVWVRTLHAPNRSLTHIVTLEKGSSGMICALKIIALGKRLLATYEIGKIILWDLEGSHEQLHCLDILQSAWALDWDPVCSSGLLSGPAKEVVSFKLNDSSDQLRLLKSRSLPTEGISDIKIRSRPKHKLAIASSWDGTLRLFSWAFPSKLKALGALKFHTEALNCLAASRVPIKVEGKEVFLFAGGSKDERISLWNVYNE</sequence>
<dbReference type="AlphaFoldDB" id="C1BPZ6"/>
<dbReference type="SMART" id="SM00320">
    <property type="entry name" value="WD40"/>
    <property type="match status" value="4"/>
</dbReference>
<dbReference type="Pfam" id="PF00400">
    <property type="entry name" value="WD40"/>
    <property type="match status" value="1"/>
</dbReference>
<dbReference type="PANTHER" id="PTHR19854">
    <property type="entry name" value="TRANSDUCIN BETA-LIKE 3"/>
    <property type="match status" value="1"/>
</dbReference>
<protein>
    <submittedName>
        <fullName evidence="4">Guanine nucleotide-binding protein subunit beta-like protein 1</fullName>
    </submittedName>
</protein>
<dbReference type="SUPFAM" id="SSF50978">
    <property type="entry name" value="WD40 repeat-like"/>
    <property type="match status" value="1"/>
</dbReference>
<gene>
    <name evidence="4" type="primary">GNB1L</name>
</gene>
<dbReference type="Gene3D" id="2.130.10.10">
    <property type="entry name" value="YVTN repeat-like/Quinoprotein amine dehydrogenase"/>
    <property type="match status" value="2"/>
</dbReference>
<dbReference type="PROSITE" id="PS00678">
    <property type="entry name" value="WD_REPEATS_1"/>
    <property type="match status" value="1"/>
</dbReference>
<dbReference type="InterPro" id="IPR019775">
    <property type="entry name" value="WD40_repeat_CS"/>
</dbReference>
<evidence type="ECO:0000256" key="3">
    <source>
        <dbReference type="PROSITE-ProRule" id="PRU00221"/>
    </source>
</evidence>
<name>C1BPZ6_CALRO</name>
<evidence type="ECO:0000256" key="2">
    <source>
        <dbReference type="ARBA" id="ARBA00022737"/>
    </source>
</evidence>
<dbReference type="InterPro" id="IPR001680">
    <property type="entry name" value="WD40_rpt"/>
</dbReference>
<reference evidence="4" key="1">
    <citation type="submission" date="2009-03" db="EMBL/GenBank/DDBJ databases">
        <title>Caligus rogercresseyi ESTs and full-length cDNAs.</title>
        <authorList>
            <person name="Yasuike M."/>
            <person name="von Schalburg K."/>
            <person name="Cooper G."/>
            <person name="Leong J."/>
            <person name="Jones S.R.M."/>
            <person name="Koop B.F."/>
        </authorList>
    </citation>
    <scope>NUCLEOTIDE SEQUENCE</scope>
    <source>
        <tissue evidence="4">Whole tissue</tissue>
    </source>
</reference>
<proteinExistence type="evidence at transcript level"/>
<evidence type="ECO:0000256" key="1">
    <source>
        <dbReference type="ARBA" id="ARBA00022574"/>
    </source>
</evidence>